<evidence type="ECO:0000256" key="7">
    <source>
        <dbReference type="RuleBase" id="RU363032"/>
    </source>
</evidence>
<evidence type="ECO:0000256" key="1">
    <source>
        <dbReference type="ARBA" id="ARBA00004651"/>
    </source>
</evidence>
<evidence type="ECO:0000256" key="4">
    <source>
        <dbReference type="ARBA" id="ARBA00022692"/>
    </source>
</evidence>
<evidence type="ECO:0000256" key="6">
    <source>
        <dbReference type="ARBA" id="ARBA00023136"/>
    </source>
</evidence>
<dbReference type="EMBL" id="JAUMKJ010000036">
    <property type="protein sequence ID" value="MDO3680125.1"/>
    <property type="molecule type" value="Genomic_DNA"/>
</dbReference>
<dbReference type="InterPro" id="IPR000515">
    <property type="entry name" value="MetI-like"/>
</dbReference>
<reference evidence="9" key="1">
    <citation type="submission" date="2023-07" db="EMBL/GenBank/DDBJ databases">
        <authorList>
            <person name="Aktuganov G."/>
            <person name="Boyko T."/>
            <person name="Delegan Y."/>
            <person name="Galimzianova N."/>
            <person name="Gilvanova E."/>
            <person name="Korobov V."/>
            <person name="Kuzmina L."/>
            <person name="Melentiev A."/>
            <person name="Milman P."/>
            <person name="Ryabova A."/>
            <person name="Stupak E."/>
            <person name="Yasakov T."/>
            <person name="Zharikova N."/>
            <person name="Zhurenko E."/>
        </authorList>
    </citation>
    <scope>NUCLEOTIDE SEQUENCE</scope>
    <source>
        <strain evidence="9">IB-739</strain>
    </source>
</reference>
<feature type="transmembrane region" description="Helical" evidence="7">
    <location>
        <begin position="263"/>
        <end position="283"/>
    </location>
</feature>
<keyword evidence="6 7" id="KW-0472">Membrane</keyword>
<feature type="transmembrane region" description="Helical" evidence="7">
    <location>
        <begin position="105"/>
        <end position="127"/>
    </location>
</feature>
<keyword evidence="4 7" id="KW-0812">Transmembrane</keyword>
<dbReference type="Proteomes" id="UP001168883">
    <property type="component" value="Unassembled WGS sequence"/>
</dbReference>
<comment type="similarity">
    <text evidence="7">Belongs to the binding-protein-dependent transport system permease family.</text>
</comment>
<dbReference type="CDD" id="cd06261">
    <property type="entry name" value="TM_PBP2"/>
    <property type="match status" value="1"/>
</dbReference>
<evidence type="ECO:0000256" key="5">
    <source>
        <dbReference type="ARBA" id="ARBA00022989"/>
    </source>
</evidence>
<keyword evidence="10" id="KW-1185">Reference proteome</keyword>
<dbReference type="PANTHER" id="PTHR30193">
    <property type="entry name" value="ABC TRANSPORTER PERMEASE PROTEIN"/>
    <property type="match status" value="1"/>
</dbReference>
<feature type="domain" description="ABC transmembrane type-1" evidence="8">
    <location>
        <begin position="68"/>
        <end position="284"/>
    </location>
</feature>
<dbReference type="PANTHER" id="PTHR30193:SF37">
    <property type="entry name" value="INNER MEMBRANE ABC TRANSPORTER PERMEASE PROTEIN YCJO"/>
    <property type="match status" value="1"/>
</dbReference>
<protein>
    <submittedName>
        <fullName evidence="9">Sugar ABC transporter permease</fullName>
    </submittedName>
</protein>
<name>A0ABT8VGM5_9BACL</name>
<dbReference type="Pfam" id="PF00528">
    <property type="entry name" value="BPD_transp_1"/>
    <property type="match status" value="1"/>
</dbReference>
<gene>
    <name evidence="9" type="ORF">Q3C12_24235</name>
</gene>
<comment type="caution">
    <text evidence="9">The sequence shown here is derived from an EMBL/GenBank/DDBJ whole genome shotgun (WGS) entry which is preliminary data.</text>
</comment>
<organism evidence="9 10">
    <name type="scientific">Paenibacillus ehimensis</name>
    <dbReference type="NCBI Taxonomy" id="79264"/>
    <lineage>
        <taxon>Bacteria</taxon>
        <taxon>Bacillati</taxon>
        <taxon>Bacillota</taxon>
        <taxon>Bacilli</taxon>
        <taxon>Bacillales</taxon>
        <taxon>Paenibacillaceae</taxon>
        <taxon>Paenibacillus</taxon>
    </lineage>
</organism>
<dbReference type="RefSeq" id="WP_302880381.1">
    <property type="nucleotide sequence ID" value="NZ_JAUMKJ010000036.1"/>
</dbReference>
<evidence type="ECO:0000313" key="10">
    <source>
        <dbReference type="Proteomes" id="UP001168883"/>
    </source>
</evidence>
<evidence type="ECO:0000259" key="8">
    <source>
        <dbReference type="PROSITE" id="PS50928"/>
    </source>
</evidence>
<feature type="transmembrane region" description="Helical" evidence="7">
    <location>
        <begin position="12"/>
        <end position="35"/>
    </location>
</feature>
<dbReference type="PROSITE" id="PS50928">
    <property type="entry name" value="ABC_TM1"/>
    <property type="match status" value="1"/>
</dbReference>
<proteinExistence type="inferred from homology"/>
<evidence type="ECO:0000256" key="2">
    <source>
        <dbReference type="ARBA" id="ARBA00022448"/>
    </source>
</evidence>
<feature type="transmembrane region" description="Helical" evidence="7">
    <location>
        <begin position="157"/>
        <end position="182"/>
    </location>
</feature>
<dbReference type="InterPro" id="IPR035906">
    <property type="entry name" value="MetI-like_sf"/>
</dbReference>
<keyword evidence="2 7" id="KW-0813">Transport</keyword>
<dbReference type="InterPro" id="IPR051393">
    <property type="entry name" value="ABC_transporter_permease"/>
</dbReference>
<keyword evidence="5 7" id="KW-1133">Transmembrane helix</keyword>
<comment type="subcellular location">
    <subcellularLocation>
        <location evidence="1 7">Cell membrane</location>
        <topology evidence="1 7">Multi-pass membrane protein</topology>
    </subcellularLocation>
</comment>
<dbReference type="Gene3D" id="1.10.3720.10">
    <property type="entry name" value="MetI-like"/>
    <property type="match status" value="1"/>
</dbReference>
<keyword evidence="3" id="KW-1003">Cell membrane</keyword>
<evidence type="ECO:0000313" key="9">
    <source>
        <dbReference type="EMBL" id="MDO3680125.1"/>
    </source>
</evidence>
<dbReference type="SUPFAM" id="SSF161098">
    <property type="entry name" value="MetI-like"/>
    <property type="match status" value="1"/>
</dbReference>
<sequence>MNVFRNRRLASLYALPALVFVSVFVLAPLALNLYYSLFSFNAFSPNKTYIGFDNFKRLFADPVFYTAIRNNTLYAVISFVFQVGAALVIAAILEHKLFQKMQPFFRTVFFIPSVISFVVIGLLWQFIYNPDTGIINLGLKALGLHALAQPWLGDSNLAIYAAIWVSQWQYIGYNVMLFLIAMHNIPKDFYEAADLDGAGPVRSFFAVTLPSVKEMILVASMITVLGAYKLFDEIYILTSGGPGRSTEVLGTMLYRAAFRNDEMGYAASIATVVFVITMLLSLCQIKLSGTAKDD</sequence>
<evidence type="ECO:0000256" key="3">
    <source>
        <dbReference type="ARBA" id="ARBA00022475"/>
    </source>
</evidence>
<feature type="transmembrane region" description="Helical" evidence="7">
    <location>
        <begin position="73"/>
        <end position="93"/>
    </location>
</feature>
<accession>A0ABT8VGM5</accession>